<dbReference type="AlphaFoldDB" id="A0A540KS57"/>
<organism evidence="1 2">
    <name type="scientific">Malus baccata</name>
    <name type="common">Siberian crab apple</name>
    <name type="synonym">Pyrus baccata</name>
    <dbReference type="NCBI Taxonomy" id="106549"/>
    <lineage>
        <taxon>Eukaryota</taxon>
        <taxon>Viridiplantae</taxon>
        <taxon>Streptophyta</taxon>
        <taxon>Embryophyta</taxon>
        <taxon>Tracheophyta</taxon>
        <taxon>Spermatophyta</taxon>
        <taxon>Magnoliopsida</taxon>
        <taxon>eudicotyledons</taxon>
        <taxon>Gunneridae</taxon>
        <taxon>Pentapetalae</taxon>
        <taxon>rosids</taxon>
        <taxon>fabids</taxon>
        <taxon>Rosales</taxon>
        <taxon>Rosaceae</taxon>
        <taxon>Amygdaloideae</taxon>
        <taxon>Maleae</taxon>
        <taxon>Malus</taxon>
    </lineage>
</organism>
<evidence type="ECO:0000313" key="1">
    <source>
        <dbReference type="EMBL" id="TQD77063.1"/>
    </source>
</evidence>
<sequence length="121" mass="13705">MLSSQSTPHFSHFTFDFTILVDFPKSPVSSFLLDPFPSIIFLSWLHHLSPHFRSGAVSTYHVLSWIFKRVCRALAQVSTPPPLLALASHSRCCSPLSAMLLVGSFYLRASLFSWLLFQCWS</sequence>
<gene>
    <name evidence="1" type="ORF">C1H46_037390</name>
</gene>
<dbReference type="Proteomes" id="UP000315295">
    <property type="component" value="Unassembled WGS sequence"/>
</dbReference>
<accession>A0A540KS57</accession>
<name>A0A540KS57_MALBA</name>
<protein>
    <submittedName>
        <fullName evidence="1">Uncharacterized protein</fullName>
    </submittedName>
</protein>
<keyword evidence="2" id="KW-1185">Reference proteome</keyword>
<evidence type="ECO:0000313" key="2">
    <source>
        <dbReference type="Proteomes" id="UP000315295"/>
    </source>
</evidence>
<reference evidence="1 2" key="1">
    <citation type="journal article" date="2019" name="G3 (Bethesda)">
        <title>Sequencing of a Wild Apple (Malus baccata) Genome Unravels the Differences Between Cultivated and Wild Apple Species Regarding Disease Resistance and Cold Tolerance.</title>
        <authorList>
            <person name="Chen X."/>
        </authorList>
    </citation>
    <scope>NUCLEOTIDE SEQUENCE [LARGE SCALE GENOMIC DNA]</scope>
    <source>
        <strain evidence="2">cv. Shandingzi</strain>
        <tissue evidence="1">Leaves</tissue>
    </source>
</reference>
<dbReference type="EMBL" id="VIEB01000986">
    <property type="protein sequence ID" value="TQD77063.1"/>
    <property type="molecule type" value="Genomic_DNA"/>
</dbReference>
<comment type="caution">
    <text evidence="1">The sequence shown here is derived from an EMBL/GenBank/DDBJ whole genome shotgun (WGS) entry which is preliminary data.</text>
</comment>
<proteinExistence type="predicted"/>